<dbReference type="EMBL" id="JAKROA010000015">
    <property type="protein sequence ID" value="KAL5103949.1"/>
    <property type="molecule type" value="Genomic_DNA"/>
</dbReference>
<comment type="caution">
    <text evidence="1">The sequence shown here is derived from an EMBL/GenBank/DDBJ whole genome shotgun (WGS) entry which is preliminary data.</text>
</comment>
<dbReference type="EMBL" id="JAKROA010000015">
    <property type="protein sequence ID" value="KAL5104015.1"/>
    <property type="molecule type" value="Genomic_DNA"/>
</dbReference>
<accession>A0ABR4Q2U0</accession>
<evidence type="ECO:0000313" key="2">
    <source>
        <dbReference type="EMBL" id="KAL5104015.1"/>
    </source>
</evidence>
<organism evidence="1 3">
    <name type="scientific">Taenia crassiceps</name>
    <dbReference type="NCBI Taxonomy" id="6207"/>
    <lineage>
        <taxon>Eukaryota</taxon>
        <taxon>Metazoa</taxon>
        <taxon>Spiralia</taxon>
        <taxon>Lophotrochozoa</taxon>
        <taxon>Platyhelminthes</taxon>
        <taxon>Cestoda</taxon>
        <taxon>Eucestoda</taxon>
        <taxon>Cyclophyllidea</taxon>
        <taxon>Taeniidae</taxon>
        <taxon>Taenia</taxon>
    </lineage>
</organism>
<proteinExistence type="predicted"/>
<gene>
    <name evidence="1" type="ORF">TcWFU_006792</name>
    <name evidence="2" type="ORF">TcWFU_009896</name>
</gene>
<name>A0ABR4Q2U0_9CEST</name>
<evidence type="ECO:0000313" key="3">
    <source>
        <dbReference type="Proteomes" id="UP001651158"/>
    </source>
</evidence>
<reference evidence="1" key="2">
    <citation type="submission" date="2024-12" db="EMBL/GenBank/DDBJ databases">
        <authorList>
            <person name="Estrada K."/>
            <person name="Bobes R.J."/>
            <person name="Sanchez-Flores A."/>
            <person name="Laclette J.P."/>
        </authorList>
    </citation>
    <scope>NUCLEOTIDE SEQUENCE</scope>
    <source>
        <strain evidence="1">WFUcys</strain>
        <tissue evidence="1">Peritoneal cavity of infected mice</tissue>
    </source>
</reference>
<evidence type="ECO:0000313" key="1">
    <source>
        <dbReference type="EMBL" id="KAL5103949.1"/>
    </source>
</evidence>
<reference evidence="1 3" key="1">
    <citation type="journal article" date="2022" name="Front. Cell. Infect. Microbiol.">
        <title>The Genomes of Two Strains of Taenia crassiceps the Animal Model for the Study of Human Cysticercosis.</title>
        <authorList>
            <person name="Bobes R.J."/>
            <person name="Estrada K."/>
            <person name="Rios-Valencia D.G."/>
            <person name="Calderon-Gallegos A."/>
            <person name="de la Torre P."/>
            <person name="Carrero J.C."/>
            <person name="Sanchez-Flores A."/>
            <person name="Laclette J.P."/>
        </authorList>
    </citation>
    <scope>NUCLEOTIDE SEQUENCE [LARGE SCALE GENOMIC DNA]</scope>
    <source>
        <strain evidence="1">WFUcys</strain>
    </source>
</reference>
<keyword evidence="3" id="KW-1185">Reference proteome</keyword>
<protein>
    <submittedName>
        <fullName evidence="1">Uncharacterized protein</fullName>
    </submittedName>
</protein>
<sequence length="85" mass="9211">MPAHRVPRSRSSNLLHLASGRLVGRSGYMAVAPARWGCIEVVHLVLRVSCGVKRSCLGGPTVGGELRAFQLLSSRLWSITASEHF</sequence>
<dbReference type="Proteomes" id="UP001651158">
    <property type="component" value="Unassembled WGS sequence"/>
</dbReference>